<dbReference type="EMBL" id="QGKX02001290">
    <property type="protein sequence ID" value="KAF3541619.1"/>
    <property type="molecule type" value="Genomic_DNA"/>
</dbReference>
<evidence type="ECO:0000313" key="3">
    <source>
        <dbReference type="Proteomes" id="UP000712600"/>
    </source>
</evidence>
<proteinExistence type="predicted"/>
<dbReference type="Proteomes" id="UP000712600">
    <property type="component" value="Unassembled WGS sequence"/>
</dbReference>
<feature type="domain" description="F-box associated beta-propeller type 3" evidence="1">
    <location>
        <begin position="1"/>
        <end position="127"/>
    </location>
</feature>
<dbReference type="Pfam" id="PF08268">
    <property type="entry name" value="FBA_3"/>
    <property type="match status" value="1"/>
</dbReference>
<evidence type="ECO:0000313" key="2">
    <source>
        <dbReference type="EMBL" id="KAF3541619.1"/>
    </source>
</evidence>
<comment type="caution">
    <text evidence="2">The sequence shown here is derived from an EMBL/GenBank/DDBJ whole genome shotgun (WGS) entry which is preliminary data.</text>
</comment>
<dbReference type="AlphaFoldDB" id="A0A8S9QG55"/>
<dbReference type="InterPro" id="IPR013187">
    <property type="entry name" value="F-box-assoc_dom_typ3"/>
</dbReference>
<protein>
    <recommendedName>
        <fullName evidence="1">F-box associated beta-propeller type 3 domain-containing protein</fullName>
    </recommendedName>
</protein>
<reference evidence="2" key="1">
    <citation type="submission" date="2019-12" db="EMBL/GenBank/DDBJ databases">
        <title>Genome sequencing and annotation of Brassica cretica.</title>
        <authorList>
            <person name="Studholme D.J."/>
            <person name="Sarris P."/>
        </authorList>
    </citation>
    <scope>NUCLEOTIDE SEQUENCE</scope>
    <source>
        <strain evidence="2">PFS-109/04</strain>
        <tissue evidence="2">Leaf</tissue>
    </source>
</reference>
<evidence type="ECO:0000259" key="1">
    <source>
        <dbReference type="Pfam" id="PF08268"/>
    </source>
</evidence>
<name>A0A8S9QG55_BRACR</name>
<sequence length="140" mass="16119">MIQVPKELSGLIRENPMGFIEYGGKPAIFDQTYLIQMGKVDLWVLEDGGAWSTKSLVLQPCQMHLLNESIKLLVRGTTQNDEVILAPCKLFSNYYLLYYDLRKNDLRKVNVGLTSDHWFGKPYADHILFDKNESILHLET</sequence>
<accession>A0A8S9QG55</accession>
<gene>
    <name evidence="2" type="ORF">F2Q69_00025300</name>
</gene>
<organism evidence="2 3">
    <name type="scientific">Brassica cretica</name>
    <name type="common">Mustard</name>
    <dbReference type="NCBI Taxonomy" id="69181"/>
    <lineage>
        <taxon>Eukaryota</taxon>
        <taxon>Viridiplantae</taxon>
        <taxon>Streptophyta</taxon>
        <taxon>Embryophyta</taxon>
        <taxon>Tracheophyta</taxon>
        <taxon>Spermatophyta</taxon>
        <taxon>Magnoliopsida</taxon>
        <taxon>eudicotyledons</taxon>
        <taxon>Gunneridae</taxon>
        <taxon>Pentapetalae</taxon>
        <taxon>rosids</taxon>
        <taxon>malvids</taxon>
        <taxon>Brassicales</taxon>
        <taxon>Brassicaceae</taxon>
        <taxon>Brassiceae</taxon>
        <taxon>Brassica</taxon>
    </lineage>
</organism>